<evidence type="ECO:0000313" key="2">
    <source>
        <dbReference type="EMBL" id="MBB6211567.1"/>
    </source>
</evidence>
<dbReference type="InterPro" id="IPR009506">
    <property type="entry name" value="YjiS-like"/>
</dbReference>
<feature type="domain" description="YjiS-like" evidence="1">
    <location>
        <begin position="10"/>
        <end position="46"/>
    </location>
</feature>
<dbReference type="EMBL" id="JACIIX010000012">
    <property type="protein sequence ID" value="MBB6211567.1"/>
    <property type="molecule type" value="Genomic_DNA"/>
</dbReference>
<organism evidence="2 3">
    <name type="scientific">Novispirillum itersonii</name>
    <name type="common">Aquaspirillum itersonii</name>
    <dbReference type="NCBI Taxonomy" id="189"/>
    <lineage>
        <taxon>Bacteria</taxon>
        <taxon>Pseudomonadati</taxon>
        <taxon>Pseudomonadota</taxon>
        <taxon>Alphaproteobacteria</taxon>
        <taxon>Rhodospirillales</taxon>
        <taxon>Novispirillaceae</taxon>
        <taxon>Novispirillum</taxon>
    </lineage>
</organism>
<proteinExistence type="predicted"/>
<sequence length="67" mass="7651">MSNVSFIGNLVNRFHSWREQLREADLLRSMSDRELSDLGLTRGDVERVISGTYLDKRAANDARRLAA</sequence>
<dbReference type="AlphaFoldDB" id="A0A7W9ZHH6"/>
<name>A0A7W9ZHH6_NOVIT</name>
<reference evidence="2 3" key="1">
    <citation type="submission" date="2020-08" db="EMBL/GenBank/DDBJ databases">
        <title>Genomic Encyclopedia of Type Strains, Phase IV (KMG-IV): sequencing the most valuable type-strain genomes for metagenomic binning, comparative biology and taxonomic classification.</title>
        <authorList>
            <person name="Goeker M."/>
        </authorList>
    </citation>
    <scope>NUCLEOTIDE SEQUENCE [LARGE SCALE GENOMIC DNA]</scope>
    <source>
        <strain evidence="2 3">DSM 11590</strain>
    </source>
</reference>
<comment type="caution">
    <text evidence="2">The sequence shown here is derived from an EMBL/GenBank/DDBJ whole genome shotgun (WGS) entry which is preliminary data.</text>
</comment>
<evidence type="ECO:0000259" key="1">
    <source>
        <dbReference type="Pfam" id="PF06568"/>
    </source>
</evidence>
<keyword evidence="3" id="KW-1185">Reference proteome</keyword>
<protein>
    <submittedName>
        <fullName evidence="2">Uncharacterized protein YjiS (DUF1127 family)</fullName>
    </submittedName>
</protein>
<evidence type="ECO:0000313" key="3">
    <source>
        <dbReference type="Proteomes" id="UP000544872"/>
    </source>
</evidence>
<dbReference type="Proteomes" id="UP000544872">
    <property type="component" value="Unassembled WGS sequence"/>
</dbReference>
<accession>A0A7W9ZHH6</accession>
<gene>
    <name evidence="2" type="ORF">FHS48_003008</name>
</gene>
<dbReference type="RefSeq" id="WP_019644350.1">
    <property type="nucleotide sequence ID" value="NZ_JACIIX010000012.1"/>
</dbReference>
<dbReference type="Pfam" id="PF06568">
    <property type="entry name" value="YjiS-like"/>
    <property type="match status" value="1"/>
</dbReference>